<feature type="transmembrane region" description="Helical" evidence="1">
    <location>
        <begin position="379"/>
        <end position="404"/>
    </location>
</feature>
<evidence type="ECO:0000313" key="2">
    <source>
        <dbReference type="EMBL" id="MBB4285384.1"/>
    </source>
</evidence>
<feature type="transmembrane region" description="Helical" evidence="1">
    <location>
        <begin position="51"/>
        <end position="69"/>
    </location>
</feature>
<feature type="transmembrane region" description="Helical" evidence="1">
    <location>
        <begin position="231"/>
        <end position="257"/>
    </location>
</feature>
<organism evidence="2 3">
    <name type="scientific">Roseospira goensis</name>
    <dbReference type="NCBI Taxonomy" id="391922"/>
    <lineage>
        <taxon>Bacteria</taxon>
        <taxon>Pseudomonadati</taxon>
        <taxon>Pseudomonadota</taxon>
        <taxon>Alphaproteobacteria</taxon>
        <taxon>Rhodospirillales</taxon>
        <taxon>Rhodospirillaceae</taxon>
        <taxon>Roseospira</taxon>
    </lineage>
</organism>
<keyword evidence="3" id="KW-1185">Reference proteome</keyword>
<feature type="transmembrane region" description="Helical" evidence="1">
    <location>
        <begin position="198"/>
        <end position="219"/>
    </location>
</feature>
<evidence type="ECO:0000313" key="3">
    <source>
        <dbReference type="Proteomes" id="UP000555728"/>
    </source>
</evidence>
<feature type="transmembrane region" description="Helical" evidence="1">
    <location>
        <begin position="416"/>
        <end position="434"/>
    </location>
</feature>
<feature type="transmembrane region" description="Helical" evidence="1">
    <location>
        <begin position="99"/>
        <end position="119"/>
    </location>
</feature>
<keyword evidence="1" id="KW-0812">Transmembrane</keyword>
<reference evidence="2 3" key="1">
    <citation type="submission" date="2020-08" db="EMBL/GenBank/DDBJ databases">
        <title>Genome sequencing of Purple Non-Sulfur Bacteria from various extreme environments.</title>
        <authorList>
            <person name="Mayer M."/>
        </authorList>
    </citation>
    <scope>NUCLEOTIDE SEQUENCE [LARGE SCALE GENOMIC DNA]</scope>
    <source>
        <strain evidence="2 3">JA135</strain>
    </source>
</reference>
<dbReference type="AlphaFoldDB" id="A0A7W6RZB2"/>
<dbReference type="Proteomes" id="UP000555728">
    <property type="component" value="Unassembled WGS sequence"/>
</dbReference>
<feature type="transmembrane region" description="Helical" evidence="1">
    <location>
        <begin position="308"/>
        <end position="335"/>
    </location>
</feature>
<dbReference type="RefSeq" id="WP_184432509.1">
    <property type="nucleotide sequence ID" value="NZ_JACIGI010000006.1"/>
</dbReference>
<feature type="transmembrane region" description="Helical" evidence="1">
    <location>
        <begin position="263"/>
        <end position="287"/>
    </location>
</feature>
<keyword evidence="1" id="KW-0472">Membrane</keyword>
<feature type="transmembrane region" description="Helical" evidence="1">
    <location>
        <begin position="347"/>
        <end position="367"/>
    </location>
</feature>
<sequence>MMLPFPLANPEFRRNLWVEFSAQRLATMPALLGLLLLGGHAAMGVEGVAGLATTALFVLLVLWGTRMAAGAIGDEIQAGTWDAQRMSALRPWTMTWGKLLGATAYSWYGAAFCVVALLATGRTGAAEILNMLLTGLTAQGAAFFAGLLLVRGAPRGTVRTNIALAQAVAIVLAIWLATRDWYWSSQTVRWWGLDLDGRAFMLSTQVLALAWVLAGVHAVMREELRYPSQPWTWLAFLAFAAAYTAGFSDALSVALWFEAMVAVPVVPLVVAFATAATLTLVAALAGPQSSVALRRWLAAPTRARGRPVALLLEAPAWSLGLAVTVALSVALTAVWLRVPSPDWLPVLVWSAVLFLIRDLGIVLALTLDGDMRRGPAGALIVLLTLYLLVPIALADVLPGIGAAVRPTWGATVSGTLVPALGQALVAWAVVGWRWRSVHAGAARTTPG</sequence>
<comment type="caution">
    <text evidence="2">The sequence shown here is derived from an EMBL/GenBank/DDBJ whole genome shotgun (WGS) entry which is preliminary data.</text>
</comment>
<proteinExistence type="predicted"/>
<dbReference type="EMBL" id="JACIGI010000006">
    <property type="protein sequence ID" value="MBB4285384.1"/>
    <property type="molecule type" value="Genomic_DNA"/>
</dbReference>
<evidence type="ECO:0000256" key="1">
    <source>
        <dbReference type="SAM" id="Phobius"/>
    </source>
</evidence>
<protein>
    <submittedName>
        <fullName evidence="2">Uncharacterized protein</fullName>
    </submittedName>
</protein>
<gene>
    <name evidence="2" type="ORF">GGD88_001101</name>
</gene>
<feature type="transmembrane region" description="Helical" evidence="1">
    <location>
        <begin position="162"/>
        <end position="178"/>
    </location>
</feature>
<accession>A0A7W6RZB2</accession>
<feature type="transmembrane region" description="Helical" evidence="1">
    <location>
        <begin position="131"/>
        <end position="150"/>
    </location>
</feature>
<name>A0A7W6RZB2_9PROT</name>
<keyword evidence="1" id="KW-1133">Transmembrane helix</keyword>